<reference evidence="3" key="1">
    <citation type="submission" date="2013-03" db="EMBL/GenBank/DDBJ databases">
        <authorList>
            <person name="Jeffery W."/>
            <person name="Warren W."/>
            <person name="Wilson R.K."/>
        </authorList>
    </citation>
    <scope>NUCLEOTIDE SEQUENCE</scope>
    <source>
        <strain evidence="3">female</strain>
    </source>
</reference>
<dbReference type="Ensembl" id="ENSAMXT00000044056.1">
    <property type="protein sequence ID" value="ENSAMXP00000046749.1"/>
    <property type="gene ID" value="ENSAMXG00000040160.1"/>
</dbReference>
<dbReference type="InterPro" id="IPR016084">
    <property type="entry name" value="Haem_Oase-like_multi-hlx"/>
</dbReference>
<dbReference type="PANTHER" id="PTHR43198:SF2">
    <property type="entry name" value="SI:CH1073-67J19.1-RELATED"/>
    <property type="match status" value="1"/>
</dbReference>
<dbReference type="InterPro" id="IPR050967">
    <property type="entry name" value="Thiamine_Salvage_TenA"/>
</dbReference>
<dbReference type="AlphaFoldDB" id="A0A3B1JZF2"/>
<accession>A0A3B1JZF2</accession>
<organism evidence="2 3">
    <name type="scientific">Astyanax mexicanus</name>
    <name type="common">Blind cave fish</name>
    <name type="synonym">Astyanax fasciatus mexicanus</name>
    <dbReference type="NCBI Taxonomy" id="7994"/>
    <lineage>
        <taxon>Eukaryota</taxon>
        <taxon>Metazoa</taxon>
        <taxon>Chordata</taxon>
        <taxon>Craniata</taxon>
        <taxon>Vertebrata</taxon>
        <taxon>Euteleostomi</taxon>
        <taxon>Actinopterygii</taxon>
        <taxon>Neopterygii</taxon>
        <taxon>Teleostei</taxon>
        <taxon>Ostariophysi</taxon>
        <taxon>Characiformes</taxon>
        <taxon>Characoidei</taxon>
        <taxon>Acestrorhamphidae</taxon>
        <taxon>Acestrorhamphinae</taxon>
        <taxon>Astyanax</taxon>
    </lineage>
</organism>
<dbReference type="PANTHER" id="PTHR43198">
    <property type="entry name" value="BIFUNCTIONAL TH2 PROTEIN"/>
    <property type="match status" value="1"/>
</dbReference>
<reference evidence="3" key="2">
    <citation type="journal article" date="2014" name="Nat. Commun.">
        <title>The cavefish genome reveals candidate genes for eye loss.</title>
        <authorList>
            <person name="McGaugh S.E."/>
            <person name="Gross J.B."/>
            <person name="Aken B."/>
            <person name="Blin M."/>
            <person name="Borowsky R."/>
            <person name="Chalopin D."/>
            <person name="Hinaux H."/>
            <person name="Jeffery W.R."/>
            <person name="Keene A."/>
            <person name="Ma L."/>
            <person name="Minx P."/>
            <person name="Murphy D."/>
            <person name="O'Quin K.E."/>
            <person name="Retaux S."/>
            <person name="Rohner N."/>
            <person name="Searle S.M."/>
            <person name="Stahl B.A."/>
            <person name="Tabin C."/>
            <person name="Volff J.N."/>
            <person name="Yoshizawa M."/>
            <person name="Warren W.C."/>
        </authorList>
    </citation>
    <scope>NUCLEOTIDE SEQUENCE [LARGE SCALE GENOMIC DNA]</scope>
    <source>
        <strain evidence="3">female</strain>
    </source>
</reference>
<feature type="signal peptide" evidence="1">
    <location>
        <begin position="1"/>
        <end position="20"/>
    </location>
</feature>
<evidence type="ECO:0000313" key="3">
    <source>
        <dbReference type="Proteomes" id="UP000018467"/>
    </source>
</evidence>
<proteinExistence type="predicted"/>
<dbReference type="Gene3D" id="1.20.910.10">
    <property type="entry name" value="Heme oxygenase-like"/>
    <property type="match status" value="1"/>
</dbReference>
<reference evidence="2" key="4">
    <citation type="submission" date="2025-09" db="UniProtKB">
        <authorList>
            <consortium name="Ensembl"/>
        </authorList>
    </citation>
    <scope>IDENTIFICATION</scope>
</reference>
<dbReference type="Proteomes" id="UP000018467">
    <property type="component" value="Unassembled WGS sequence"/>
</dbReference>
<reference evidence="2" key="3">
    <citation type="submission" date="2025-08" db="UniProtKB">
        <authorList>
            <consortium name="Ensembl"/>
        </authorList>
    </citation>
    <scope>IDENTIFICATION</scope>
</reference>
<keyword evidence="3" id="KW-1185">Reference proteome</keyword>
<protein>
    <submittedName>
        <fullName evidence="2">Uncharacterized LOC111194306</fullName>
    </submittedName>
</protein>
<dbReference type="SUPFAM" id="SSF48613">
    <property type="entry name" value="Heme oxygenase-like"/>
    <property type="match status" value="1"/>
</dbReference>
<dbReference type="GO" id="GO:0005829">
    <property type="term" value="C:cytosol"/>
    <property type="evidence" value="ECO:0007669"/>
    <property type="project" value="TreeGrafter"/>
</dbReference>
<dbReference type="InParanoid" id="A0A3B1JZF2"/>
<evidence type="ECO:0000313" key="2">
    <source>
        <dbReference type="Ensembl" id="ENSAMXP00000046749.1"/>
    </source>
</evidence>
<name>A0A3B1JZF2_ASTMX</name>
<dbReference type="GeneTree" id="ENSGT01030000234852"/>
<dbReference type="Bgee" id="ENSAMXG00000040160">
    <property type="expression patterns" value="Expressed in pharyngeal gill and 6 other cell types or tissues"/>
</dbReference>
<evidence type="ECO:0000256" key="1">
    <source>
        <dbReference type="SAM" id="SignalP"/>
    </source>
</evidence>
<feature type="chain" id="PRO_5017203108" evidence="1">
    <location>
        <begin position="21"/>
        <end position="247"/>
    </location>
</feature>
<sequence>MNSAVLSFFIFGFLISSGFATGHEEGSCQSQWVNNDHSGCGVTSKKGDDVYEALWVRNMDIAKETFNADFLVHMQNGSLDAFRFVKFTLQDILYLQVVTNMLKEVSEMPGQPDDLREFITGRYRSYKAFLQSWERDFSLADTKSIQPTPAIEKYLTSYKNVMNTEKDTIYFTVALLPCSRLWVWLAQNLKMQKNNAYIQWKIDNIGGHPEKYRPILNKYLNTTEKAQKANDIFRMQMQNEHDFFSTS</sequence>
<keyword evidence="1" id="KW-0732">Signal</keyword>